<gene>
    <name evidence="3" type="ORF">Cpap_1152</name>
</gene>
<evidence type="ECO:0000256" key="1">
    <source>
        <dbReference type="SAM" id="Phobius"/>
    </source>
</evidence>
<feature type="transmembrane region" description="Helical" evidence="1">
    <location>
        <begin position="73"/>
        <end position="97"/>
    </location>
</feature>
<evidence type="ECO:0000259" key="2">
    <source>
        <dbReference type="Pfam" id="PF02517"/>
    </source>
</evidence>
<dbReference type="eggNOG" id="COG1266">
    <property type="taxonomic scope" value="Bacteria"/>
</dbReference>
<sequence>MNIHILCHSLLVLLATVYPVSIPQIALNFTRGYPRKNQEVSYLMNCVIVSAVLYLLSWSLIPTGGKVFITSEIIWYLIAIVSAPVLIGVELAVGGIILKLSKIKVKGISINANWSKMSAVGCVLTVLLAIIEEFIYRQMWSTVIIDNLGRGTIIFVFTSSVVYGLNHLYYGFSTFLQKTVSGILFAVMFLLSGGCILVPLIAHSLQNIIILIMGRCKKNG</sequence>
<dbReference type="Pfam" id="PF02517">
    <property type="entry name" value="Rce1-like"/>
    <property type="match status" value="1"/>
</dbReference>
<feature type="transmembrane region" description="Helical" evidence="1">
    <location>
        <begin position="43"/>
        <end position="61"/>
    </location>
</feature>
<keyword evidence="1" id="KW-0812">Transmembrane</keyword>
<dbReference type="AlphaFoldDB" id="F1TF19"/>
<feature type="transmembrane region" description="Helical" evidence="1">
    <location>
        <begin position="148"/>
        <end position="170"/>
    </location>
</feature>
<dbReference type="OrthoDB" id="9782250at2"/>
<keyword evidence="4" id="KW-1185">Reference proteome</keyword>
<dbReference type="STRING" id="588581.Cpap_1152"/>
<evidence type="ECO:0000313" key="4">
    <source>
        <dbReference type="Proteomes" id="UP000003860"/>
    </source>
</evidence>
<feature type="transmembrane region" description="Helical" evidence="1">
    <location>
        <begin position="117"/>
        <end position="136"/>
    </location>
</feature>
<dbReference type="RefSeq" id="WP_004620510.1">
    <property type="nucleotide sequence ID" value="NZ_ACXX02000010.1"/>
</dbReference>
<dbReference type="Proteomes" id="UP000003860">
    <property type="component" value="Unassembled WGS sequence"/>
</dbReference>
<feature type="domain" description="CAAX prenyl protease 2/Lysostaphin resistance protein A-like" evidence="2">
    <location>
        <begin position="121"/>
        <end position="209"/>
    </location>
</feature>
<dbReference type="EMBL" id="ACXX02000010">
    <property type="protein sequence ID" value="EGD46957.1"/>
    <property type="molecule type" value="Genomic_DNA"/>
</dbReference>
<dbReference type="InterPro" id="IPR003675">
    <property type="entry name" value="Rce1/LyrA-like_dom"/>
</dbReference>
<organism evidence="3 4">
    <name type="scientific">Ruminiclostridium papyrosolvens DSM 2782</name>
    <dbReference type="NCBI Taxonomy" id="588581"/>
    <lineage>
        <taxon>Bacteria</taxon>
        <taxon>Bacillati</taxon>
        <taxon>Bacillota</taxon>
        <taxon>Clostridia</taxon>
        <taxon>Eubacteriales</taxon>
        <taxon>Oscillospiraceae</taxon>
        <taxon>Ruminiclostridium</taxon>
    </lineage>
</organism>
<accession>F1TF19</accession>
<comment type="caution">
    <text evidence="3">The sequence shown here is derived from an EMBL/GenBank/DDBJ whole genome shotgun (WGS) entry which is preliminary data.</text>
</comment>
<reference evidence="3" key="1">
    <citation type="submission" date="2009-07" db="EMBL/GenBank/DDBJ databases">
        <authorList>
            <consortium name="US DOE Joint Genome Institute (JGI-PGF)"/>
            <person name="Lucas S."/>
            <person name="Copeland A."/>
            <person name="Lapidus A."/>
            <person name="Glavina del Rio T."/>
            <person name="Tice H."/>
            <person name="Bruce D."/>
            <person name="Goodwin L."/>
            <person name="Pitluck S."/>
            <person name="Larimer F."/>
            <person name="Land M.L."/>
            <person name="Mouttaki H."/>
            <person name="He Z."/>
            <person name="Zhou J."/>
            <person name="Hemme C.L."/>
        </authorList>
    </citation>
    <scope>NUCLEOTIDE SEQUENCE [LARGE SCALE GENOMIC DNA]</scope>
    <source>
        <strain evidence="3">DSM 2782</strain>
    </source>
</reference>
<dbReference type="GO" id="GO:0004175">
    <property type="term" value="F:endopeptidase activity"/>
    <property type="evidence" value="ECO:0007669"/>
    <property type="project" value="UniProtKB-ARBA"/>
</dbReference>
<evidence type="ECO:0000313" key="3">
    <source>
        <dbReference type="EMBL" id="EGD46957.1"/>
    </source>
</evidence>
<name>F1TF19_9FIRM</name>
<feature type="transmembrane region" description="Helical" evidence="1">
    <location>
        <begin position="182"/>
        <end position="205"/>
    </location>
</feature>
<keyword evidence="1" id="KW-0472">Membrane</keyword>
<reference evidence="3" key="2">
    <citation type="submission" date="2011-01" db="EMBL/GenBank/DDBJ databases">
        <title>The Non-contiguous Finished genome of Clostridium papyrosolvens.</title>
        <authorList>
            <person name="Lucas S."/>
            <person name="Copeland A."/>
            <person name="Lapidus A."/>
            <person name="Cheng J.-F."/>
            <person name="Goodwin L."/>
            <person name="Pitluck S."/>
            <person name="Misra M."/>
            <person name="Chertkov O."/>
            <person name="Detter J.C."/>
            <person name="Han C."/>
            <person name="Tapia R."/>
            <person name="Land M."/>
            <person name="Hauser L."/>
            <person name="Kyrpides N."/>
            <person name="Ivanova N."/>
            <person name="Pagani I."/>
            <person name="Mouttaki H."/>
            <person name="He Z."/>
            <person name="Zhou J."/>
            <person name="Hemme C.L."/>
            <person name="Woyke T."/>
        </authorList>
    </citation>
    <scope>NUCLEOTIDE SEQUENCE [LARGE SCALE GENOMIC DNA]</scope>
    <source>
        <strain evidence="3">DSM 2782</strain>
    </source>
</reference>
<protein>
    <submittedName>
        <fullName evidence="3">Abortive infection protein</fullName>
    </submittedName>
</protein>
<dbReference type="GO" id="GO:0080120">
    <property type="term" value="P:CAAX-box protein maturation"/>
    <property type="evidence" value="ECO:0007669"/>
    <property type="project" value="UniProtKB-ARBA"/>
</dbReference>
<keyword evidence="1" id="KW-1133">Transmembrane helix</keyword>
<proteinExistence type="predicted"/>